<feature type="domain" description="GNAT-like C-terminal" evidence="2">
    <location>
        <begin position="130"/>
        <end position="343"/>
    </location>
</feature>
<dbReference type="Pfam" id="PF18082">
    <property type="entry name" value="NAT_N"/>
    <property type="match status" value="1"/>
</dbReference>
<name>F0RWS7_SPHGB</name>
<dbReference type="KEGG" id="sbu:SpiBuddy_1884"/>
<feature type="domain" description="N-acyltransferase N-terminal" evidence="1">
    <location>
        <begin position="3"/>
        <end position="126"/>
    </location>
</feature>
<organism evidence="3 4">
    <name type="scientific">Sphaerochaeta globosa (strain ATCC BAA-1886 / DSM 22777 / Buddy)</name>
    <name type="common">Spirochaeta sp. (strain Buddy)</name>
    <dbReference type="NCBI Taxonomy" id="158189"/>
    <lineage>
        <taxon>Bacteria</taxon>
        <taxon>Pseudomonadati</taxon>
        <taxon>Spirochaetota</taxon>
        <taxon>Spirochaetia</taxon>
        <taxon>Spirochaetales</taxon>
        <taxon>Sphaerochaetaceae</taxon>
        <taxon>Sphaerochaeta</taxon>
    </lineage>
</organism>
<evidence type="ECO:0000259" key="1">
    <source>
        <dbReference type="Pfam" id="PF18082"/>
    </source>
</evidence>
<dbReference type="AlphaFoldDB" id="F0RWS7"/>
<evidence type="ECO:0000313" key="4">
    <source>
        <dbReference type="Proteomes" id="UP000008466"/>
    </source>
</evidence>
<proteinExistence type="predicted"/>
<dbReference type="InterPro" id="IPR041273">
    <property type="entry name" value="NAT_N"/>
</dbReference>
<dbReference type="Pfam" id="PF18164">
    <property type="entry name" value="GNAT_C"/>
    <property type="match status" value="1"/>
</dbReference>
<reference evidence="4" key="1">
    <citation type="submission" date="2011-02" db="EMBL/GenBank/DDBJ databases">
        <title>Complete sequence of Spirochaeta sp. Buddy.</title>
        <authorList>
            <person name="Lucas S."/>
            <person name="Copeland A."/>
            <person name="Lapidus A."/>
            <person name="Cheng J.-F."/>
            <person name="Goodwin L."/>
            <person name="Pitluck S."/>
            <person name="Zeytun A."/>
            <person name="Detter J.C."/>
            <person name="Han C."/>
            <person name="Tapia R."/>
            <person name="Land M."/>
            <person name="Hauser L."/>
            <person name="Kyrpides N."/>
            <person name="Ivanova N."/>
            <person name="Mikhailova N."/>
            <person name="Pagani I."/>
            <person name="Ritalahti K.M."/>
            <person name="Loeffler F.E."/>
            <person name="Woyke T."/>
        </authorList>
    </citation>
    <scope>NUCLEOTIDE SEQUENCE [LARGE SCALE GENOMIC DNA]</scope>
    <source>
        <strain evidence="4">ATCC BAA-1886 / DSM 22777 / Buddy</strain>
    </source>
</reference>
<dbReference type="OrthoDB" id="370874at2"/>
<dbReference type="Gene3D" id="3.40.630.120">
    <property type="match status" value="1"/>
</dbReference>
<dbReference type="STRING" id="158189.SpiBuddy_1884"/>
<dbReference type="HOGENOM" id="CLU_796698_0_0_12"/>
<sequence>MQQRFFDELGFSIQQREDVKRAARQITDAKHHARLNTGLRAAIANRDEKTAGALLFEGLQTFGPTYPLYLIQSCYDCVCSLYDTLSIDNAIRIATLKDIQLWTDTYAQAHQQQTGLTQVFWIARHLCARILRLGRLQFELKSLGSPVRVYKQKETGVLLAIAEANLACDQEGYLADREKAAFVTTLQEEASVLTAHTIDCQSGSIAHKPLPFETTSLSLLADSQTKVLHMHIPSGEKLSREVVDDSLLQAKTFFPTHSLVFCTSWLIDPALKQVAEPSSNIVCFMQRFSKFPVPFQTPQIFERVFSFTATEQDIPAWKATTSLQRSVQTALSLGVVFRTMGGYVLLEK</sequence>
<evidence type="ECO:0000313" key="3">
    <source>
        <dbReference type="EMBL" id="ADY13708.1"/>
    </source>
</evidence>
<keyword evidence="4" id="KW-1185">Reference proteome</keyword>
<evidence type="ECO:0000259" key="2">
    <source>
        <dbReference type="Pfam" id="PF18164"/>
    </source>
</evidence>
<gene>
    <name evidence="3" type="ordered locus">SpiBuddy_1884</name>
</gene>
<dbReference type="eggNOG" id="ENOG5032BKY">
    <property type="taxonomic scope" value="Bacteria"/>
</dbReference>
<accession>F0RWS7</accession>
<dbReference type="Proteomes" id="UP000008466">
    <property type="component" value="Chromosome"/>
</dbReference>
<dbReference type="RefSeq" id="WP_013607557.1">
    <property type="nucleotide sequence ID" value="NC_015152.1"/>
</dbReference>
<dbReference type="InterPro" id="IPR041644">
    <property type="entry name" value="GNAT_C"/>
</dbReference>
<dbReference type="EMBL" id="CP002541">
    <property type="protein sequence ID" value="ADY13708.1"/>
    <property type="molecule type" value="Genomic_DNA"/>
</dbReference>
<protein>
    <submittedName>
        <fullName evidence="3">Uncharacterized protein</fullName>
    </submittedName>
</protein>